<protein>
    <submittedName>
        <fullName evidence="2">Uncharacterized protein</fullName>
    </submittedName>
</protein>
<keyword evidence="3" id="KW-1185">Reference proteome</keyword>
<evidence type="ECO:0000313" key="3">
    <source>
        <dbReference type="Proteomes" id="UP000696573"/>
    </source>
</evidence>
<evidence type="ECO:0000256" key="1">
    <source>
        <dbReference type="SAM" id="MobiDB-lite"/>
    </source>
</evidence>
<feature type="compositionally biased region" description="Basic and acidic residues" evidence="1">
    <location>
        <begin position="126"/>
        <end position="135"/>
    </location>
</feature>
<accession>A0A9N9VXW7</accession>
<proteinExistence type="predicted"/>
<comment type="caution">
    <text evidence="2">The sequence shown here is derived from an EMBL/GenBank/DDBJ whole genome shotgun (WGS) entry which is preliminary data.</text>
</comment>
<dbReference type="EMBL" id="CABFNQ020000758">
    <property type="protein sequence ID" value="CAH0036455.1"/>
    <property type="molecule type" value="Genomic_DNA"/>
</dbReference>
<dbReference type="Proteomes" id="UP000696573">
    <property type="component" value="Unassembled WGS sequence"/>
</dbReference>
<reference evidence="2" key="1">
    <citation type="submission" date="2021-10" db="EMBL/GenBank/DDBJ databases">
        <authorList>
            <person name="Piombo E."/>
        </authorList>
    </citation>
    <scope>NUCLEOTIDE SEQUENCE</scope>
</reference>
<evidence type="ECO:0000313" key="2">
    <source>
        <dbReference type="EMBL" id="CAH0036455.1"/>
    </source>
</evidence>
<organism evidence="2 3">
    <name type="scientific">Clonostachys rhizophaga</name>
    <dbReference type="NCBI Taxonomy" id="160324"/>
    <lineage>
        <taxon>Eukaryota</taxon>
        <taxon>Fungi</taxon>
        <taxon>Dikarya</taxon>
        <taxon>Ascomycota</taxon>
        <taxon>Pezizomycotina</taxon>
        <taxon>Sordariomycetes</taxon>
        <taxon>Hypocreomycetidae</taxon>
        <taxon>Hypocreales</taxon>
        <taxon>Bionectriaceae</taxon>
        <taxon>Clonostachys</taxon>
    </lineage>
</organism>
<gene>
    <name evidence="2" type="ORF">CRHIZ90672A_00010442</name>
</gene>
<name>A0A9N9VXW7_9HYPO</name>
<feature type="region of interest" description="Disordered" evidence="1">
    <location>
        <begin position="126"/>
        <end position="155"/>
    </location>
</feature>
<dbReference type="AlphaFoldDB" id="A0A9N9VXW7"/>
<sequence length="155" mass="17265">MDQISNTTQVLPFWGSMSQIALVEQWKLSLLGSIVTSVLVALLISSQQPQLKVPILLEKELKTATERAKKYSESARELLLRGHNEFGKQPWGITTHNGESADTNTLIPGEIRTEHKPDLIPLAREPHGITTEAERPSPLISNPSKSHRNDFNHSV</sequence>